<proteinExistence type="predicted"/>
<sequence length="172" mass="18536">MGAPSSLVNRRGVLLSGAAAAAALSLPAGAVQPDLAPPSELFALGIEFARLRRRCARQGHRVRQLAAQAEELAAPRGIGRVGAGRRHSAALDAVRAEVGYHTAWARWSASADEIAALIDRIVRHPARSIDDMLVKYEALRWSLLDDGAVFDTAVRRQVIAFRRDLVAWAGSR</sequence>
<evidence type="ECO:0000256" key="1">
    <source>
        <dbReference type="SAM" id="SignalP"/>
    </source>
</evidence>
<protein>
    <recommendedName>
        <fullName evidence="4">DUF4142 domain-containing protein</fullName>
    </recommendedName>
</protein>
<dbReference type="InterPro" id="IPR006311">
    <property type="entry name" value="TAT_signal"/>
</dbReference>
<feature type="signal peptide" evidence="1">
    <location>
        <begin position="1"/>
        <end position="30"/>
    </location>
</feature>
<evidence type="ECO:0000313" key="3">
    <source>
        <dbReference type="Proteomes" id="UP000782610"/>
    </source>
</evidence>
<evidence type="ECO:0000313" key="2">
    <source>
        <dbReference type="EMBL" id="MBI4924106.1"/>
    </source>
</evidence>
<name>A0A933L5M9_9HYPH</name>
<reference evidence="2" key="1">
    <citation type="submission" date="2020-07" db="EMBL/GenBank/DDBJ databases">
        <title>Huge and variable diversity of episymbiotic CPR bacteria and DPANN archaea in groundwater ecosystems.</title>
        <authorList>
            <person name="He C.Y."/>
            <person name="Keren R."/>
            <person name="Whittaker M."/>
            <person name="Farag I.F."/>
            <person name="Doudna J."/>
            <person name="Cate J.H.D."/>
            <person name="Banfield J.F."/>
        </authorList>
    </citation>
    <scope>NUCLEOTIDE SEQUENCE</scope>
    <source>
        <strain evidence="2">NC_groundwater_1586_Pr3_B-0.1um_66_15</strain>
    </source>
</reference>
<gene>
    <name evidence="2" type="ORF">HY834_20415</name>
</gene>
<accession>A0A933L5M9</accession>
<evidence type="ECO:0008006" key="4">
    <source>
        <dbReference type="Google" id="ProtNLM"/>
    </source>
</evidence>
<dbReference type="Proteomes" id="UP000782610">
    <property type="component" value="Unassembled WGS sequence"/>
</dbReference>
<dbReference type="PROSITE" id="PS51318">
    <property type="entry name" value="TAT"/>
    <property type="match status" value="1"/>
</dbReference>
<dbReference type="AlphaFoldDB" id="A0A933L5M9"/>
<organism evidence="2 3">
    <name type="scientific">Devosia nanyangense</name>
    <dbReference type="NCBI Taxonomy" id="1228055"/>
    <lineage>
        <taxon>Bacteria</taxon>
        <taxon>Pseudomonadati</taxon>
        <taxon>Pseudomonadota</taxon>
        <taxon>Alphaproteobacteria</taxon>
        <taxon>Hyphomicrobiales</taxon>
        <taxon>Devosiaceae</taxon>
        <taxon>Devosia</taxon>
    </lineage>
</organism>
<feature type="chain" id="PRO_5037910059" description="DUF4142 domain-containing protein" evidence="1">
    <location>
        <begin position="31"/>
        <end position="172"/>
    </location>
</feature>
<comment type="caution">
    <text evidence="2">The sequence shown here is derived from an EMBL/GenBank/DDBJ whole genome shotgun (WGS) entry which is preliminary data.</text>
</comment>
<keyword evidence="1" id="KW-0732">Signal</keyword>
<dbReference type="EMBL" id="JACRAF010000069">
    <property type="protein sequence ID" value="MBI4924106.1"/>
    <property type="molecule type" value="Genomic_DNA"/>
</dbReference>